<comment type="caution">
    <text evidence="2">The sequence shown here is derived from an EMBL/GenBank/DDBJ whole genome shotgun (WGS) entry which is preliminary data.</text>
</comment>
<feature type="region of interest" description="Disordered" evidence="1">
    <location>
        <begin position="145"/>
        <end position="168"/>
    </location>
</feature>
<name>A0ABD0L8W4_9CAEN</name>
<protein>
    <submittedName>
        <fullName evidence="2">Uncharacterized protein</fullName>
    </submittedName>
</protein>
<dbReference type="EMBL" id="JACVVK020000072">
    <property type="protein sequence ID" value="KAK7495750.1"/>
    <property type="molecule type" value="Genomic_DNA"/>
</dbReference>
<gene>
    <name evidence="2" type="ORF">BaRGS_00012970</name>
</gene>
<dbReference type="AlphaFoldDB" id="A0ABD0L8W4"/>
<organism evidence="2 3">
    <name type="scientific">Batillaria attramentaria</name>
    <dbReference type="NCBI Taxonomy" id="370345"/>
    <lineage>
        <taxon>Eukaryota</taxon>
        <taxon>Metazoa</taxon>
        <taxon>Spiralia</taxon>
        <taxon>Lophotrochozoa</taxon>
        <taxon>Mollusca</taxon>
        <taxon>Gastropoda</taxon>
        <taxon>Caenogastropoda</taxon>
        <taxon>Sorbeoconcha</taxon>
        <taxon>Cerithioidea</taxon>
        <taxon>Batillariidae</taxon>
        <taxon>Batillaria</taxon>
    </lineage>
</organism>
<feature type="region of interest" description="Disordered" evidence="1">
    <location>
        <begin position="193"/>
        <end position="221"/>
    </location>
</feature>
<accession>A0ABD0L8W4</accession>
<sequence length="325" mass="35206">MQPRWPSGRTAQRQEPSCSIAAACTSGVFCSVLTLLKLHVHPIFTERRRTVMADQSTMHAGCVYHQALSLALKAAKSFLGPVNRGKDYEGFAAKTEDYDYLILRERHAAFIEIFNSQNCRLLTGSPHLLVFLHPASWNLRKNGTERVSDTFGSPPSRSPSSQSILKDSPNCRLLTGSHDLLVSFHSTSCGLREKNGKERVNDTSGPPPSRSPSSQSILNDSPNCRLLTGPHHFLVSFSLRVDVLGSGSRFVSSSGPQAPVTDPPGNSISILNRLLVAAVALSLGHLRARLGLGSMHVQLISGFWRLPLPPITSACAALRAVGVLL</sequence>
<dbReference type="Proteomes" id="UP001519460">
    <property type="component" value="Unassembled WGS sequence"/>
</dbReference>
<evidence type="ECO:0000256" key="1">
    <source>
        <dbReference type="SAM" id="MobiDB-lite"/>
    </source>
</evidence>
<evidence type="ECO:0000313" key="3">
    <source>
        <dbReference type="Proteomes" id="UP001519460"/>
    </source>
</evidence>
<proteinExistence type="predicted"/>
<reference evidence="2 3" key="1">
    <citation type="journal article" date="2023" name="Sci. Data">
        <title>Genome assembly of the Korean intertidal mud-creeper Batillaria attramentaria.</title>
        <authorList>
            <person name="Patra A.K."/>
            <person name="Ho P.T."/>
            <person name="Jun S."/>
            <person name="Lee S.J."/>
            <person name="Kim Y."/>
            <person name="Won Y.J."/>
        </authorList>
    </citation>
    <scope>NUCLEOTIDE SEQUENCE [LARGE SCALE GENOMIC DNA]</scope>
    <source>
        <strain evidence="2">Wonlab-2016</strain>
    </source>
</reference>
<keyword evidence="3" id="KW-1185">Reference proteome</keyword>
<evidence type="ECO:0000313" key="2">
    <source>
        <dbReference type="EMBL" id="KAK7495750.1"/>
    </source>
</evidence>
<feature type="compositionally biased region" description="Low complexity" evidence="1">
    <location>
        <begin position="153"/>
        <end position="163"/>
    </location>
</feature>